<dbReference type="EMBL" id="GBXM01060080">
    <property type="protein sequence ID" value="JAH48497.1"/>
    <property type="molecule type" value="Transcribed_RNA"/>
</dbReference>
<dbReference type="EMBL" id="GBXM01050609">
    <property type="protein sequence ID" value="JAH57968.1"/>
    <property type="molecule type" value="Transcribed_RNA"/>
</dbReference>
<sequence>MVLPTALLYRPGKNVYVQLQSYHTRPRENT</sequence>
<accession>A0A0E9TZ13</accession>
<reference evidence="1" key="1">
    <citation type="submission" date="2014-11" db="EMBL/GenBank/DDBJ databases">
        <authorList>
            <person name="Amaro Gonzalez C."/>
        </authorList>
    </citation>
    <scope>NUCLEOTIDE SEQUENCE</scope>
</reference>
<organism evidence="1">
    <name type="scientific">Anguilla anguilla</name>
    <name type="common">European freshwater eel</name>
    <name type="synonym">Muraena anguilla</name>
    <dbReference type="NCBI Taxonomy" id="7936"/>
    <lineage>
        <taxon>Eukaryota</taxon>
        <taxon>Metazoa</taxon>
        <taxon>Chordata</taxon>
        <taxon>Craniata</taxon>
        <taxon>Vertebrata</taxon>
        <taxon>Euteleostomi</taxon>
        <taxon>Actinopterygii</taxon>
        <taxon>Neopterygii</taxon>
        <taxon>Teleostei</taxon>
        <taxon>Anguilliformes</taxon>
        <taxon>Anguillidae</taxon>
        <taxon>Anguilla</taxon>
    </lineage>
</organism>
<reference evidence="1" key="2">
    <citation type="journal article" date="2015" name="Fish Shellfish Immunol.">
        <title>Early steps in the European eel (Anguilla anguilla)-Vibrio vulnificus interaction in the gills: Role of the RtxA13 toxin.</title>
        <authorList>
            <person name="Callol A."/>
            <person name="Pajuelo D."/>
            <person name="Ebbesson L."/>
            <person name="Teles M."/>
            <person name="MacKenzie S."/>
            <person name="Amaro C."/>
        </authorList>
    </citation>
    <scope>NUCLEOTIDE SEQUENCE</scope>
</reference>
<dbReference type="AlphaFoldDB" id="A0A0E9TZ13"/>
<protein>
    <submittedName>
        <fullName evidence="1">Uncharacterized protein</fullName>
    </submittedName>
</protein>
<evidence type="ECO:0000313" key="1">
    <source>
        <dbReference type="EMBL" id="JAH57968.1"/>
    </source>
</evidence>
<name>A0A0E9TZ13_ANGAN</name>
<dbReference type="EMBL" id="GBXM01106515">
    <property type="protein sequence ID" value="JAH02062.1"/>
    <property type="molecule type" value="Transcribed_RNA"/>
</dbReference>
<proteinExistence type="predicted"/>